<keyword evidence="1" id="KW-0175">Coiled coil</keyword>
<feature type="non-terminal residue" evidence="3">
    <location>
        <position position="784"/>
    </location>
</feature>
<feature type="compositionally biased region" description="Low complexity" evidence="2">
    <location>
        <begin position="461"/>
        <end position="477"/>
    </location>
</feature>
<dbReference type="Proteomes" id="UP000886611">
    <property type="component" value="Unassembled WGS sequence"/>
</dbReference>
<comment type="caution">
    <text evidence="3">The sequence shown here is derived from an EMBL/GenBank/DDBJ whole genome shotgun (WGS) entry which is preliminary data.</text>
</comment>
<dbReference type="InterPro" id="IPR052818">
    <property type="entry name" value="NEDD1_Spindle_Assembly"/>
</dbReference>
<keyword evidence="4" id="KW-1185">Reference proteome</keyword>
<evidence type="ECO:0000256" key="2">
    <source>
        <dbReference type="SAM" id="MobiDB-lite"/>
    </source>
</evidence>
<feature type="non-terminal residue" evidence="3">
    <location>
        <position position="1"/>
    </location>
</feature>
<dbReference type="SUPFAM" id="SSF50978">
    <property type="entry name" value="WD40 repeat-like"/>
    <property type="match status" value="1"/>
</dbReference>
<gene>
    <name evidence="3" type="primary">Nedd1</name>
    <name evidence="3" type="ORF">GTO96_0021163</name>
</gene>
<dbReference type="EMBL" id="JAATIS010005064">
    <property type="protein sequence ID" value="KAG2460139.1"/>
    <property type="molecule type" value="Genomic_DNA"/>
</dbReference>
<feature type="region of interest" description="Disordered" evidence="2">
    <location>
        <begin position="40"/>
        <end position="64"/>
    </location>
</feature>
<dbReference type="InterPro" id="IPR015943">
    <property type="entry name" value="WD40/YVTN_repeat-like_dom_sf"/>
</dbReference>
<dbReference type="GO" id="GO:0000922">
    <property type="term" value="C:spindle pole"/>
    <property type="evidence" value="ECO:0007669"/>
    <property type="project" value="TreeGrafter"/>
</dbReference>
<dbReference type="PANTHER" id="PTHR44414:SF1">
    <property type="entry name" value="PROTEIN NEDD1"/>
    <property type="match status" value="1"/>
</dbReference>
<organism evidence="3 4">
    <name type="scientific">Polypterus senegalus</name>
    <name type="common">Senegal bichir</name>
    <dbReference type="NCBI Taxonomy" id="55291"/>
    <lineage>
        <taxon>Eukaryota</taxon>
        <taxon>Metazoa</taxon>
        <taxon>Chordata</taxon>
        <taxon>Craniata</taxon>
        <taxon>Vertebrata</taxon>
        <taxon>Euteleostomi</taxon>
        <taxon>Actinopterygii</taxon>
        <taxon>Polypteriformes</taxon>
        <taxon>Polypteridae</taxon>
        <taxon>Polypterus</taxon>
    </lineage>
</organism>
<feature type="region of interest" description="Disordered" evidence="2">
    <location>
        <begin position="87"/>
        <end position="156"/>
    </location>
</feature>
<name>A0A8X8BMH2_POLSE</name>
<accession>A0A8X8BMH2</accession>
<feature type="coiled-coil region" evidence="1">
    <location>
        <begin position="158"/>
        <end position="196"/>
    </location>
</feature>
<feature type="region of interest" description="Disordered" evidence="2">
    <location>
        <begin position="461"/>
        <end position="489"/>
    </location>
</feature>
<feature type="coiled-coil region" evidence="1">
    <location>
        <begin position="233"/>
        <end position="260"/>
    </location>
</feature>
<reference evidence="3 4" key="1">
    <citation type="journal article" date="2021" name="Cell">
        <title>Tracing the genetic footprints of vertebrate landing in non-teleost ray-finned fishes.</title>
        <authorList>
            <person name="Bi X."/>
            <person name="Wang K."/>
            <person name="Yang L."/>
            <person name="Pan H."/>
            <person name="Jiang H."/>
            <person name="Wei Q."/>
            <person name="Fang M."/>
            <person name="Yu H."/>
            <person name="Zhu C."/>
            <person name="Cai Y."/>
            <person name="He Y."/>
            <person name="Gan X."/>
            <person name="Zeng H."/>
            <person name="Yu D."/>
            <person name="Zhu Y."/>
            <person name="Jiang H."/>
            <person name="Qiu Q."/>
            <person name="Yang H."/>
            <person name="Zhang Y.E."/>
            <person name="Wang W."/>
            <person name="Zhu M."/>
            <person name="He S."/>
            <person name="Zhang G."/>
        </authorList>
    </citation>
    <scope>NUCLEOTIDE SEQUENCE [LARGE SCALE GENOMIC DNA]</scope>
    <source>
        <strain evidence="3">Bchr_013</strain>
    </source>
</reference>
<dbReference type="InterPro" id="IPR036322">
    <property type="entry name" value="WD40_repeat_dom_sf"/>
</dbReference>
<evidence type="ECO:0000256" key="1">
    <source>
        <dbReference type="SAM" id="Coils"/>
    </source>
</evidence>
<dbReference type="GO" id="GO:0007020">
    <property type="term" value="P:microtubule nucleation"/>
    <property type="evidence" value="ECO:0007669"/>
    <property type="project" value="TreeGrafter"/>
</dbReference>
<dbReference type="GO" id="GO:0036064">
    <property type="term" value="C:ciliary basal body"/>
    <property type="evidence" value="ECO:0007669"/>
    <property type="project" value="TreeGrafter"/>
</dbReference>
<sequence length="784" mass="85072">MPRVPAHLRERALGMLQGGMRTADVARAINCHVRTETRLRQRYRETGRTADHPRSGRPRVTTPAQDRYIRISHLRDRYGLSETVLDQMGERPDSSGPWSATSSPAESEMGRECMSVSDAGHDSSPIGELEKALQSTLSTTPREPGTPAKVEPAASPMVHESRINLSELKVMIDELMQEIKKDIKKSEKARGKANEKLRQVLGKFEEHIQETTFKLSTLADQLEDVKETFTTWIETAENLAASAEEKATIVNSECKKLRDRLAALEDGAEGIIPESKVYLRIEKVQTQCKFAAELISKIIGEDFKADSEIAAAYRPIQDLKYSYIKKSLMGSVSDSGTVVLWDANTQKSLHSFENAHKAPACGLCFSPANELLFVTVGLDKKIICYDSSSKILLRSLVAESPLTAIDFMPDGAALAVGSSRGKVYLYDLRMLTSPVKVVTAHKTSVQCVKFQNALSHIKSSSKAPVSKSSSSLSAATSRRAAVKTGNPVANNLMSSVGRDVQQKPAAILEQNSGPVTVEKVDGRPDGRGIPNSTSLDVFPSKETDSIKGTDGLPILDKFDSVGRNSLSDVFSPIRDDYSFQKSSADLAKGDVMDFMSHFSGNLTSHKIPTSGLQTSNTLLSFGESPPKAEDADKTHSDSLKVGQATVGSHDTQNLIKVNRALSESANSSGCGNTSTPVMSSIKTLEPNERLGKDLQTKLLYDSPVSGAPCGGTEPMLSAALTEGVVSSLSEKIAGTINNNGSGPPLTSIQIHFIRKMIQETLEDFRLGFSVWNFSTDKPIYIISS</sequence>
<dbReference type="InterPro" id="IPR009057">
    <property type="entry name" value="Homeodomain-like_sf"/>
</dbReference>
<dbReference type="InterPro" id="IPR001680">
    <property type="entry name" value="WD40_rpt"/>
</dbReference>
<dbReference type="Gene3D" id="2.130.10.10">
    <property type="entry name" value="YVTN repeat-like/Quinoprotein amine dehydrogenase"/>
    <property type="match status" value="1"/>
</dbReference>
<dbReference type="GO" id="GO:0000278">
    <property type="term" value="P:mitotic cell cycle"/>
    <property type="evidence" value="ECO:0007669"/>
    <property type="project" value="TreeGrafter"/>
</dbReference>
<dbReference type="GO" id="GO:0043015">
    <property type="term" value="F:gamma-tubulin binding"/>
    <property type="evidence" value="ECO:0007669"/>
    <property type="project" value="TreeGrafter"/>
</dbReference>
<dbReference type="Pfam" id="PF00400">
    <property type="entry name" value="WD40"/>
    <property type="match status" value="2"/>
</dbReference>
<dbReference type="SUPFAM" id="SSF46689">
    <property type="entry name" value="Homeodomain-like"/>
    <property type="match status" value="1"/>
</dbReference>
<evidence type="ECO:0000313" key="3">
    <source>
        <dbReference type="EMBL" id="KAG2460139.1"/>
    </source>
</evidence>
<dbReference type="GO" id="GO:0005737">
    <property type="term" value="C:cytoplasm"/>
    <property type="evidence" value="ECO:0007669"/>
    <property type="project" value="TreeGrafter"/>
</dbReference>
<feature type="compositionally biased region" description="Polar residues" evidence="2">
    <location>
        <begin position="96"/>
        <end position="105"/>
    </location>
</feature>
<feature type="compositionally biased region" description="Basic and acidic residues" evidence="2">
    <location>
        <begin position="40"/>
        <end position="54"/>
    </location>
</feature>
<dbReference type="FunFam" id="2.130.10.10:FF:000726">
    <property type="entry name" value="Neural precursor cell-expressed, developmentally down-regulated 1"/>
    <property type="match status" value="1"/>
</dbReference>
<dbReference type="SMART" id="SM00320">
    <property type="entry name" value="WD40"/>
    <property type="match status" value="3"/>
</dbReference>
<dbReference type="PANTHER" id="PTHR44414">
    <property type="entry name" value="PROTEIN NEDD1"/>
    <property type="match status" value="1"/>
</dbReference>
<proteinExistence type="predicted"/>
<protein>
    <submittedName>
        <fullName evidence="3">NEDD1 protein</fullName>
    </submittedName>
</protein>
<dbReference type="AlphaFoldDB" id="A0A8X8BMH2"/>
<dbReference type="GO" id="GO:0005813">
    <property type="term" value="C:centrosome"/>
    <property type="evidence" value="ECO:0007669"/>
    <property type="project" value="TreeGrafter"/>
</dbReference>
<dbReference type="GO" id="GO:0005814">
    <property type="term" value="C:centriole"/>
    <property type="evidence" value="ECO:0007669"/>
    <property type="project" value="TreeGrafter"/>
</dbReference>
<evidence type="ECO:0000313" key="4">
    <source>
        <dbReference type="Proteomes" id="UP000886611"/>
    </source>
</evidence>